<comment type="caution">
    <text evidence="1">The sequence shown here is derived from an EMBL/GenBank/DDBJ whole genome shotgun (WGS) entry which is preliminary data.</text>
</comment>
<gene>
    <name evidence="1" type="ORF">B0I35DRAFT_420813</name>
</gene>
<evidence type="ECO:0000313" key="2">
    <source>
        <dbReference type="Proteomes" id="UP000813444"/>
    </source>
</evidence>
<organism evidence="1 2">
    <name type="scientific">Stachybotrys elegans</name>
    <dbReference type="NCBI Taxonomy" id="80388"/>
    <lineage>
        <taxon>Eukaryota</taxon>
        <taxon>Fungi</taxon>
        <taxon>Dikarya</taxon>
        <taxon>Ascomycota</taxon>
        <taxon>Pezizomycotina</taxon>
        <taxon>Sordariomycetes</taxon>
        <taxon>Hypocreomycetidae</taxon>
        <taxon>Hypocreales</taxon>
        <taxon>Stachybotryaceae</taxon>
        <taxon>Stachybotrys</taxon>
    </lineage>
</organism>
<keyword evidence="2" id="KW-1185">Reference proteome</keyword>
<proteinExistence type="predicted"/>
<dbReference type="Proteomes" id="UP000813444">
    <property type="component" value="Unassembled WGS sequence"/>
</dbReference>
<dbReference type="InterPro" id="IPR053178">
    <property type="entry name" value="Osmoadaptation_assoc"/>
</dbReference>
<accession>A0A8K0SUU6</accession>
<evidence type="ECO:0008006" key="3">
    <source>
        <dbReference type="Google" id="ProtNLM"/>
    </source>
</evidence>
<dbReference type="PANTHER" id="PTHR38111">
    <property type="entry name" value="ZN(2)-C6 FUNGAL-TYPE DOMAIN-CONTAINING PROTEIN-RELATED"/>
    <property type="match status" value="1"/>
</dbReference>
<dbReference type="PANTHER" id="PTHR38111:SF2">
    <property type="entry name" value="FINGER DOMAIN PROTEIN, PUTATIVE (AFU_ORTHOLOGUE AFUA_1G01560)-RELATED"/>
    <property type="match status" value="1"/>
</dbReference>
<reference evidence="1" key="1">
    <citation type="journal article" date="2021" name="Nat. Commun.">
        <title>Genetic determinants of endophytism in the Arabidopsis root mycobiome.</title>
        <authorList>
            <person name="Mesny F."/>
            <person name="Miyauchi S."/>
            <person name="Thiergart T."/>
            <person name="Pickel B."/>
            <person name="Atanasova L."/>
            <person name="Karlsson M."/>
            <person name="Huettel B."/>
            <person name="Barry K.W."/>
            <person name="Haridas S."/>
            <person name="Chen C."/>
            <person name="Bauer D."/>
            <person name="Andreopoulos W."/>
            <person name="Pangilinan J."/>
            <person name="LaButti K."/>
            <person name="Riley R."/>
            <person name="Lipzen A."/>
            <person name="Clum A."/>
            <person name="Drula E."/>
            <person name="Henrissat B."/>
            <person name="Kohler A."/>
            <person name="Grigoriev I.V."/>
            <person name="Martin F.M."/>
            <person name="Hacquard S."/>
        </authorList>
    </citation>
    <scope>NUCLEOTIDE SEQUENCE</scope>
    <source>
        <strain evidence="1">MPI-CAGE-CH-0235</strain>
    </source>
</reference>
<name>A0A8K0SUU6_9HYPO</name>
<sequence length="466" mass="53354">MQHHVIGHSGRLVKLPGGANTLGRPQVPQELNLAGFQDHIAFTFYFQRYRWAYFWQGIIRVSPADSSDLHYTASRAVVLGYLAKMNHDRELEMKAVQLSSQAVSGIQNMINNGSIPEQASILSAISAMGVYNYMFEPTFSYLHHYGLQMILKSCGPFYFQDEANLRRFRCCRKMLYCVALRMRCKTFLSRPEWKTVPFLFVKSTEDKIMDILVDIPGLVESINFLNRSEHHRDMAQRIRYIRAKLADWWVEWHSLNPNSASETVRYCGGNNLLPFIASFLSTNLIFETAQQGLELICYHSAMLLLGQVEWFLLGQSPDEYEILSMRDYGEKHPRGVPRRQTQTPLLLPEEIEHHWQHGLEGLRILSGFRASLEARSELYVTAGPLAILYCFARNLGIAEAMLNMISGEQWAEHAEVELGSYDFYKLGSSAQEMSNASMWRTDSGHSHTWEAETSVGSQLFINSSWP</sequence>
<evidence type="ECO:0000313" key="1">
    <source>
        <dbReference type="EMBL" id="KAH7325598.1"/>
    </source>
</evidence>
<dbReference type="OrthoDB" id="3525185at2759"/>
<dbReference type="AlphaFoldDB" id="A0A8K0SUU6"/>
<dbReference type="EMBL" id="JAGPNK010000002">
    <property type="protein sequence ID" value="KAH7325598.1"/>
    <property type="molecule type" value="Genomic_DNA"/>
</dbReference>
<protein>
    <recommendedName>
        <fullName evidence="3">Transcription factor domain-containing protein</fullName>
    </recommendedName>
</protein>